<comment type="caution">
    <text evidence="1">The sequence shown here is derived from an EMBL/GenBank/DDBJ whole genome shotgun (WGS) entry which is preliminary data.</text>
</comment>
<evidence type="ECO:0000313" key="2">
    <source>
        <dbReference type="Proteomes" id="UP000827092"/>
    </source>
</evidence>
<protein>
    <recommendedName>
        <fullName evidence="3">C2H2-type domain-containing protein</fullName>
    </recommendedName>
</protein>
<dbReference type="Proteomes" id="UP000827092">
    <property type="component" value="Unassembled WGS sequence"/>
</dbReference>
<proteinExistence type="predicted"/>
<name>A0AAV6V7P3_9ARAC</name>
<dbReference type="EMBL" id="JAFNEN010000136">
    <property type="protein sequence ID" value="KAG8192715.1"/>
    <property type="molecule type" value="Genomic_DNA"/>
</dbReference>
<organism evidence="1 2">
    <name type="scientific">Oedothorax gibbosus</name>
    <dbReference type="NCBI Taxonomy" id="931172"/>
    <lineage>
        <taxon>Eukaryota</taxon>
        <taxon>Metazoa</taxon>
        <taxon>Ecdysozoa</taxon>
        <taxon>Arthropoda</taxon>
        <taxon>Chelicerata</taxon>
        <taxon>Arachnida</taxon>
        <taxon>Araneae</taxon>
        <taxon>Araneomorphae</taxon>
        <taxon>Entelegynae</taxon>
        <taxon>Araneoidea</taxon>
        <taxon>Linyphiidae</taxon>
        <taxon>Erigoninae</taxon>
        <taxon>Oedothorax</taxon>
    </lineage>
</organism>
<dbReference type="AlphaFoldDB" id="A0AAV6V7P3"/>
<reference evidence="1 2" key="1">
    <citation type="journal article" date="2022" name="Nat. Ecol. Evol.">
        <title>A masculinizing supergene underlies an exaggerated male reproductive morph in a spider.</title>
        <authorList>
            <person name="Hendrickx F."/>
            <person name="De Corte Z."/>
            <person name="Sonet G."/>
            <person name="Van Belleghem S.M."/>
            <person name="Kostlbacher S."/>
            <person name="Vangestel C."/>
        </authorList>
    </citation>
    <scope>NUCLEOTIDE SEQUENCE [LARGE SCALE GENOMIC DNA]</scope>
    <source>
        <strain evidence="1">W744_W776</strain>
    </source>
</reference>
<evidence type="ECO:0000313" key="1">
    <source>
        <dbReference type="EMBL" id="KAG8192715.1"/>
    </source>
</evidence>
<accession>A0AAV6V7P3</accession>
<keyword evidence="2" id="KW-1185">Reference proteome</keyword>
<gene>
    <name evidence="1" type="ORF">JTE90_009738</name>
</gene>
<evidence type="ECO:0008006" key="3">
    <source>
        <dbReference type="Google" id="ProtNLM"/>
    </source>
</evidence>
<sequence>MKKLSFNQEVVCPMTSLTETTASPITITFICSVADPPTIPLYLRTGHEKKLCCNQEVVCPDDFTDRSHSQSHYNHVHMQCGRSLNHSTLSSNLT</sequence>